<comment type="catalytic activity">
    <reaction evidence="18">
        <text>L-seryl-[protein] + ATP = O-phospho-L-seryl-[protein] + ADP + H(+)</text>
        <dbReference type="Rhea" id="RHEA:17989"/>
        <dbReference type="Rhea" id="RHEA-COMP:9863"/>
        <dbReference type="Rhea" id="RHEA-COMP:11604"/>
        <dbReference type="ChEBI" id="CHEBI:15378"/>
        <dbReference type="ChEBI" id="CHEBI:29999"/>
        <dbReference type="ChEBI" id="CHEBI:30616"/>
        <dbReference type="ChEBI" id="CHEBI:83421"/>
        <dbReference type="ChEBI" id="CHEBI:456216"/>
        <dbReference type="EC" id="2.7.11.1"/>
    </reaction>
</comment>
<dbReference type="GO" id="GO:0006397">
    <property type="term" value="P:mRNA processing"/>
    <property type="evidence" value="ECO:0007669"/>
    <property type="project" value="InterPro"/>
</dbReference>
<dbReference type="CDD" id="cd13982">
    <property type="entry name" value="STKc_IRE1"/>
    <property type="match status" value="1"/>
</dbReference>
<dbReference type="SMART" id="SM00580">
    <property type="entry name" value="PUG"/>
    <property type="match status" value="1"/>
</dbReference>
<feature type="compositionally biased region" description="Basic and acidic residues" evidence="19">
    <location>
        <begin position="421"/>
        <end position="432"/>
    </location>
</feature>
<dbReference type="GO" id="GO:0005524">
    <property type="term" value="F:ATP binding"/>
    <property type="evidence" value="ECO:0007669"/>
    <property type="project" value="UniProtKB-KW"/>
</dbReference>
<dbReference type="InterPro" id="IPR015943">
    <property type="entry name" value="WD40/YVTN_repeat-like_dom_sf"/>
</dbReference>
<accession>A0AA38HWM0</accession>
<dbReference type="InterPro" id="IPR011047">
    <property type="entry name" value="Quinoprotein_ADH-like_sf"/>
</dbReference>
<dbReference type="EMBL" id="JALNTZ010000007">
    <property type="protein sequence ID" value="KAJ3645045.1"/>
    <property type="molecule type" value="Genomic_DNA"/>
</dbReference>
<keyword evidence="24" id="KW-1185">Reference proteome</keyword>
<dbReference type="PROSITE" id="PS00108">
    <property type="entry name" value="PROTEIN_KINASE_ST"/>
    <property type="match status" value="1"/>
</dbReference>
<evidence type="ECO:0000256" key="19">
    <source>
        <dbReference type="SAM" id="MobiDB-lite"/>
    </source>
</evidence>
<dbReference type="Gene3D" id="1.10.510.10">
    <property type="entry name" value="Transferase(Phosphotransferase) domain 1"/>
    <property type="match status" value="1"/>
</dbReference>
<evidence type="ECO:0000256" key="11">
    <source>
        <dbReference type="ARBA" id="ARBA00022801"/>
    </source>
</evidence>
<feature type="domain" description="KEN" evidence="22">
    <location>
        <begin position="787"/>
        <end position="915"/>
    </location>
</feature>
<dbReference type="GO" id="GO:0070059">
    <property type="term" value="P:intrinsic apoptotic signaling pathway in response to endoplasmic reticulum stress"/>
    <property type="evidence" value="ECO:0007669"/>
    <property type="project" value="TreeGrafter"/>
</dbReference>
<comment type="catalytic activity">
    <reaction evidence="17">
        <text>L-threonyl-[protein] + ATP = O-phospho-L-threonyl-[protein] + ADP + H(+)</text>
        <dbReference type="Rhea" id="RHEA:46608"/>
        <dbReference type="Rhea" id="RHEA-COMP:11060"/>
        <dbReference type="Rhea" id="RHEA-COMP:11605"/>
        <dbReference type="ChEBI" id="CHEBI:15378"/>
        <dbReference type="ChEBI" id="CHEBI:30013"/>
        <dbReference type="ChEBI" id="CHEBI:30616"/>
        <dbReference type="ChEBI" id="CHEBI:61977"/>
        <dbReference type="ChEBI" id="CHEBI:456216"/>
        <dbReference type="EC" id="2.7.11.1"/>
    </reaction>
</comment>
<proteinExistence type="predicted"/>
<evidence type="ECO:0000256" key="9">
    <source>
        <dbReference type="ARBA" id="ARBA00022741"/>
    </source>
</evidence>
<dbReference type="GO" id="GO:0016787">
    <property type="term" value="F:hydrolase activity"/>
    <property type="evidence" value="ECO:0007669"/>
    <property type="project" value="UniProtKB-KW"/>
</dbReference>
<dbReference type="Gene3D" id="1.20.1440.180">
    <property type="entry name" value="KEN domain"/>
    <property type="match status" value="1"/>
</dbReference>
<dbReference type="PANTHER" id="PTHR13954:SF6">
    <property type="entry name" value="NON-SPECIFIC SERINE_THREONINE PROTEIN KINASE"/>
    <property type="match status" value="1"/>
</dbReference>
<sequence>MRKRHIWTICALVVGLFANFIYNDEISEKVASTELAPEKDERLLVFSTLNGDLVGIEQHSGRIRWKIKDKPIVQVPVDTTNAIIPLFLPDPRDGSLYLLGNNREPLKKLPFTIPQLVASSPCRSSDGILYTGKKKDTWFKLDPVSGKKEQVLGWDPSPTCPIESTSFVFIGRTKYDIMMVDSHNSQRKWNVTFYDYTAQTMSKEEMNNYDLAHFASSSTGRLVTMDRRRGNLLWDGDLGSPVIAAYVLDSDGLLMAPFTSLANHTLNYLTTELLSHDGMQEPGSHRMKLYPTLYVGDHTYGLYALPSLVDQNVVTITASDSGPLLLGGPHAPELPKPYPEYPIPGYNYRIPSNMYEEDPLTFQSIPNFIIYVGHYNVPKYSDTKFLLPGSSSKHLHLITDASDPKEAPIHDQNPIDPQTDDSIKEKPQVRPRTENRLTSTLTFTYKTVKLWVNQQENKGLKLVLIILVGCVIAMFWYLQVQVREFQNMSQNGSRSSQPGSLGRNSSITAYSEELPDGLVRVGKITFHPEQLLGKGCEGTFVYRGEFDSRQVAVKRLLPECFTFADREVALLRESDAHPNVIRYYCMEQDRLFRYIALELCQATLSEYVQGKCDRKLIQPLDILRQATSGLEHLHSLDIVHRDIKPHNVLLSMPNNHGVVRAMISDFGLCKKLQVGRMSFSRRSGVTGTDGWIAPEMLNGDERTTCAVDLFSLGCLFYYVLSKGLHPFGDNLRRQANILGGDYNLEDIQGEERQIILQKLLIGAMISSKPLERPSCTAILKHPMFWDNSKILAFFQDVSDRVEKAESDDSVLQCLEETNYTIVRSDWRAHIHEEVATDLRKYRSYRGESVRDLLRALRNKKHHFRELTTEAQNLLGDIPDSFTKYWTTRFPLLLVHSWIAMQCVAKETAFQHYYHESYRFSYQKFVQQIGAYIVDKPRQFYFESPVLKNGDYYGNKSPKKTQKGRFYDPRKRNDDVRENVGLYRNLAPEKVVDVSEVKVTVTNSGYAGVGKSNVNVKLRSRNNKRASKRDEPLVWAINDDK</sequence>
<keyword evidence="5" id="KW-0597">Phosphoprotein</keyword>
<dbReference type="CDD" id="cd10422">
    <property type="entry name" value="RNase_Ire1"/>
    <property type="match status" value="1"/>
</dbReference>
<feature type="transmembrane region" description="Helical" evidence="20">
    <location>
        <begin position="459"/>
        <end position="478"/>
    </location>
</feature>
<dbReference type="CDD" id="cd09769">
    <property type="entry name" value="Luminal_IRE1"/>
    <property type="match status" value="1"/>
</dbReference>
<evidence type="ECO:0000256" key="5">
    <source>
        <dbReference type="ARBA" id="ARBA00022553"/>
    </source>
</evidence>
<evidence type="ECO:0000313" key="24">
    <source>
        <dbReference type="Proteomes" id="UP001168821"/>
    </source>
</evidence>
<dbReference type="PROSITE" id="PS51392">
    <property type="entry name" value="KEN"/>
    <property type="match status" value="1"/>
</dbReference>
<dbReference type="Gene3D" id="3.30.200.20">
    <property type="entry name" value="Phosphorylase Kinase, domain 1"/>
    <property type="match status" value="1"/>
</dbReference>
<evidence type="ECO:0000256" key="8">
    <source>
        <dbReference type="ARBA" id="ARBA00022729"/>
    </source>
</evidence>
<keyword evidence="11" id="KW-0378">Hydrolase</keyword>
<dbReference type="GO" id="GO:0051082">
    <property type="term" value="F:unfolded protein binding"/>
    <property type="evidence" value="ECO:0007669"/>
    <property type="project" value="TreeGrafter"/>
</dbReference>
<dbReference type="EC" id="2.7.11.1" evidence="3"/>
<comment type="caution">
    <text evidence="23">The sequence shown here is derived from an EMBL/GenBank/DDBJ whole genome shotgun (WGS) entry which is preliminary data.</text>
</comment>
<evidence type="ECO:0000256" key="10">
    <source>
        <dbReference type="ARBA" id="ARBA00022777"/>
    </source>
</evidence>
<dbReference type="SMART" id="SM00220">
    <property type="entry name" value="S_TKc"/>
    <property type="match status" value="1"/>
</dbReference>
<evidence type="ECO:0000256" key="4">
    <source>
        <dbReference type="ARBA" id="ARBA00022527"/>
    </source>
</evidence>
<dbReference type="InterPro" id="IPR000719">
    <property type="entry name" value="Prot_kinase_dom"/>
</dbReference>
<evidence type="ECO:0000256" key="16">
    <source>
        <dbReference type="ARBA" id="ARBA00023268"/>
    </source>
</evidence>
<dbReference type="GO" id="GO:0036498">
    <property type="term" value="P:IRE1-mediated unfolded protein response"/>
    <property type="evidence" value="ECO:0007669"/>
    <property type="project" value="TreeGrafter"/>
</dbReference>
<feature type="region of interest" description="Disordered" evidence="19">
    <location>
        <begin position="403"/>
        <end position="432"/>
    </location>
</feature>
<evidence type="ECO:0000256" key="20">
    <source>
        <dbReference type="SAM" id="Phobius"/>
    </source>
</evidence>
<dbReference type="InterPro" id="IPR011009">
    <property type="entry name" value="Kinase-like_dom_sf"/>
</dbReference>
<comment type="cofactor">
    <cofactor evidence="1">
        <name>Mg(2+)</name>
        <dbReference type="ChEBI" id="CHEBI:18420"/>
    </cofactor>
</comment>
<dbReference type="InterPro" id="IPR010513">
    <property type="entry name" value="KEN_dom"/>
</dbReference>
<feature type="transmembrane region" description="Helical" evidence="20">
    <location>
        <begin position="6"/>
        <end position="22"/>
    </location>
</feature>
<dbReference type="GO" id="GO:0010468">
    <property type="term" value="P:regulation of gene expression"/>
    <property type="evidence" value="ECO:0007669"/>
    <property type="project" value="UniProtKB-ARBA"/>
</dbReference>
<organism evidence="23 24">
    <name type="scientific">Zophobas morio</name>
    <dbReference type="NCBI Taxonomy" id="2755281"/>
    <lineage>
        <taxon>Eukaryota</taxon>
        <taxon>Metazoa</taxon>
        <taxon>Ecdysozoa</taxon>
        <taxon>Arthropoda</taxon>
        <taxon>Hexapoda</taxon>
        <taxon>Insecta</taxon>
        <taxon>Pterygota</taxon>
        <taxon>Neoptera</taxon>
        <taxon>Endopterygota</taxon>
        <taxon>Coleoptera</taxon>
        <taxon>Polyphaga</taxon>
        <taxon>Cucujiformia</taxon>
        <taxon>Tenebrionidae</taxon>
        <taxon>Zophobas</taxon>
    </lineage>
</organism>
<dbReference type="FunFam" id="1.20.1440.180:FF:000001">
    <property type="entry name" value="Serine/threonine-protein kinase/endoribonuclease IRE1"/>
    <property type="match status" value="1"/>
</dbReference>
<evidence type="ECO:0000256" key="6">
    <source>
        <dbReference type="ARBA" id="ARBA00022679"/>
    </source>
</evidence>
<keyword evidence="10" id="KW-0418">Kinase</keyword>
<keyword evidence="12" id="KW-0256">Endoplasmic reticulum</keyword>
<keyword evidence="4" id="KW-0723">Serine/threonine-protein kinase</keyword>
<dbReference type="GO" id="GO:0004674">
    <property type="term" value="F:protein serine/threonine kinase activity"/>
    <property type="evidence" value="ECO:0007669"/>
    <property type="project" value="UniProtKB-KW"/>
</dbReference>
<evidence type="ECO:0000256" key="18">
    <source>
        <dbReference type="ARBA" id="ARBA00048679"/>
    </source>
</evidence>
<dbReference type="SMART" id="SM00564">
    <property type="entry name" value="PQQ"/>
    <property type="match status" value="5"/>
</dbReference>
<evidence type="ECO:0000313" key="23">
    <source>
        <dbReference type="EMBL" id="KAJ3645045.1"/>
    </source>
</evidence>
<dbReference type="Pfam" id="PF00069">
    <property type="entry name" value="Pkinase"/>
    <property type="match status" value="1"/>
</dbReference>
<evidence type="ECO:0000256" key="17">
    <source>
        <dbReference type="ARBA" id="ARBA00047899"/>
    </source>
</evidence>
<dbReference type="Pfam" id="PF06479">
    <property type="entry name" value="Ribonuc_2-5A"/>
    <property type="match status" value="1"/>
</dbReference>
<evidence type="ECO:0000256" key="7">
    <source>
        <dbReference type="ARBA" id="ARBA00022692"/>
    </source>
</evidence>
<dbReference type="InterPro" id="IPR045133">
    <property type="entry name" value="IRE1/2-like"/>
</dbReference>
<dbReference type="FunFam" id="3.30.200.20:FF:000077">
    <property type="entry name" value="Putative Serine/threonine-protein kinase/endoribonuclease IRE1"/>
    <property type="match status" value="1"/>
</dbReference>
<comment type="subcellular location">
    <subcellularLocation>
        <location evidence="2">Endoplasmic reticulum membrane</location>
        <topology evidence="2">Single-pass type I membrane protein</topology>
    </subcellularLocation>
</comment>
<evidence type="ECO:0000256" key="3">
    <source>
        <dbReference type="ARBA" id="ARBA00012513"/>
    </source>
</evidence>
<keyword evidence="6" id="KW-0808">Transferase</keyword>
<name>A0AA38HWM0_9CUCU</name>
<dbReference type="InterPro" id="IPR008271">
    <property type="entry name" value="Ser/Thr_kinase_AS"/>
</dbReference>
<evidence type="ECO:0000256" key="15">
    <source>
        <dbReference type="ARBA" id="ARBA00023136"/>
    </source>
</evidence>
<dbReference type="AlphaFoldDB" id="A0AA38HWM0"/>
<dbReference type="SUPFAM" id="SSF56112">
    <property type="entry name" value="Protein kinase-like (PK-like)"/>
    <property type="match status" value="1"/>
</dbReference>
<dbReference type="Proteomes" id="UP001168821">
    <property type="component" value="Unassembled WGS sequence"/>
</dbReference>
<dbReference type="PANTHER" id="PTHR13954">
    <property type="entry name" value="IRE1-RELATED"/>
    <property type="match status" value="1"/>
</dbReference>
<evidence type="ECO:0000256" key="13">
    <source>
        <dbReference type="ARBA" id="ARBA00022840"/>
    </source>
</evidence>
<dbReference type="Gene3D" id="2.130.10.10">
    <property type="entry name" value="YVTN repeat-like/Quinoprotein amine dehydrogenase"/>
    <property type="match status" value="1"/>
</dbReference>
<dbReference type="InterPro" id="IPR018391">
    <property type="entry name" value="PQQ_b-propeller_rpt"/>
</dbReference>
<keyword evidence="8" id="KW-0732">Signal</keyword>
<evidence type="ECO:0000256" key="2">
    <source>
        <dbReference type="ARBA" id="ARBA00004115"/>
    </source>
</evidence>
<reference evidence="23" key="1">
    <citation type="journal article" date="2023" name="G3 (Bethesda)">
        <title>Whole genome assemblies of Zophobas morio and Tenebrio molitor.</title>
        <authorList>
            <person name="Kaur S."/>
            <person name="Stinson S.A."/>
            <person name="diCenzo G.C."/>
        </authorList>
    </citation>
    <scope>NUCLEOTIDE SEQUENCE</scope>
    <source>
        <strain evidence="23">QUZm001</strain>
    </source>
</reference>
<keyword evidence="13" id="KW-0067">ATP-binding</keyword>
<keyword evidence="14 20" id="KW-1133">Transmembrane helix</keyword>
<dbReference type="PROSITE" id="PS50011">
    <property type="entry name" value="PROTEIN_KINASE_DOM"/>
    <property type="match status" value="1"/>
</dbReference>
<gene>
    <name evidence="23" type="ORF">Zmor_022733</name>
</gene>
<keyword evidence="7 20" id="KW-0812">Transmembrane</keyword>
<dbReference type="InterPro" id="IPR038357">
    <property type="entry name" value="KEN_sf"/>
</dbReference>
<keyword evidence="9" id="KW-0547">Nucleotide-binding</keyword>
<evidence type="ECO:0000256" key="1">
    <source>
        <dbReference type="ARBA" id="ARBA00001946"/>
    </source>
</evidence>
<keyword evidence="16" id="KW-0511">Multifunctional enzyme</keyword>
<dbReference type="SUPFAM" id="SSF50998">
    <property type="entry name" value="Quinoprotein alcohol dehydrogenase-like"/>
    <property type="match status" value="1"/>
</dbReference>
<dbReference type="GO" id="GO:0004521">
    <property type="term" value="F:RNA endonuclease activity"/>
    <property type="evidence" value="ECO:0007669"/>
    <property type="project" value="InterPro"/>
</dbReference>
<evidence type="ECO:0000259" key="22">
    <source>
        <dbReference type="PROSITE" id="PS51392"/>
    </source>
</evidence>
<feature type="region of interest" description="Disordered" evidence="19">
    <location>
        <begin position="952"/>
        <end position="971"/>
    </location>
</feature>
<feature type="domain" description="Protein kinase" evidence="21">
    <location>
        <begin position="526"/>
        <end position="784"/>
    </location>
</feature>
<evidence type="ECO:0000256" key="14">
    <source>
        <dbReference type="ARBA" id="ARBA00022989"/>
    </source>
</evidence>
<keyword evidence="15 20" id="KW-0472">Membrane</keyword>
<evidence type="ECO:0000256" key="12">
    <source>
        <dbReference type="ARBA" id="ARBA00022824"/>
    </source>
</evidence>
<protein>
    <recommendedName>
        <fullName evidence="3">non-specific serine/threonine protein kinase</fullName>
        <ecNumber evidence="3">2.7.11.1</ecNumber>
    </recommendedName>
</protein>
<dbReference type="GO" id="GO:0080090">
    <property type="term" value="P:regulation of primary metabolic process"/>
    <property type="evidence" value="ECO:0007669"/>
    <property type="project" value="UniProtKB-ARBA"/>
</dbReference>
<dbReference type="GO" id="GO:1990604">
    <property type="term" value="C:IRE1-TRAF2-ASK1 complex"/>
    <property type="evidence" value="ECO:0007669"/>
    <property type="project" value="TreeGrafter"/>
</dbReference>
<evidence type="ECO:0000259" key="21">
    <source>
        <dbReference type="PROSITE" id="PS50011"/>
    </source>
</evidence>